<reference evidence="2" key="1">
    <citation type="submission" date="2021-01" db="EMBL/GenBank/DDBJ databases">
        <authorList>
            <person name="Corre E."/>
            <person name="Pelletier E."/>
            <person name="Niang G."/>
            <person name="Scheremetjew M."/>
            <person name="Finn R."/>
            <person name="Kale V."/>
            <person name="Holt S."/>
            <person name="Cochrane G."/>
            <person name="Meng A."/>
            <person name="Brown T."/>
            <person name="Cohen L."/>
        </authorList>
    </citation>
    <scope>NUCLEOTIDE SEQUENCE</scope>
    <source>
        <strain evidence="2">379</strain>
    </source>
</reference>
<name>A0A7S3W594_EMIHU</name>
<feature type="region of interest" description="Disordered" evidence="1">
    <location>
        <begin position="1"/>
        <end position="41"/>
    </location>
</feature>
<evidence type="ECO:0000256" key="1">
    <source>
        <dbReference type="SAM" id="MobiDB-lite"/>
    </source>
</evidence>
<sequence>MCQSEAPDAAPVKPDAAPPASKPKPQAEELAAIRHSPQRKRAIALGRPSDAAGECDVVADPRFDIDKTIFGTLTSPVKRWVQSAKLNHVETWHAEPLAGIESAFAAVSVPRSVSDDAPLFRFMAEECDFSLEHADGSFMDHLHFCADYSALHFSDHSPRVLLLHSILGVGTNCFPMGAEKLPALRSLLDEEEFAQISAFPSVLRLMVGTDFLSRLEAASEEELGALRGLSCRRVLDNAEVHLSSEQLWAHLNYQLIHLIDFLPATAWQVTFSDYFAVFFVRLHALLQRAGKLLAGVAYQPEWAKPLLPNSRPSSWAHWVVDRLPVRVNLSLAGRHFLDTSYHFLDTS</sequence>
<evidence type="ECO:0000313" key="2">
    <source>
        <dbReference type="EMBL" id="CAE0536234.1"/>
    </source>
</evidence>
<accession>A0A7S3W594</accession>
<dbReference type="AlphaFoldDB" id="A0A7S3W594"/>
<feature type="compositionally biased region" description="Low complexity" evidence="1">
    <location>
        <begin position="1"/>
        <end position="15"/>
    </location>
</feature>
<protein>
    <submittedName>
        <fullName evidence="2">Uncharacterized protein</fullName>
    </submittedName>
</protein>
<gene>
    <name evidence="2" type="ORF">EHUX00137_LOCUS8846</name>
</gene>
<organism evidence="2">
    <name type="scientific">Emiliania huxleyi</name>
    <name type="common">Coccolithophore</name>
    <name type="synonym">Pontosphaera huxleyi</name>
    <dbReference type="NCBI Taxonomy" id="2903"/>
    <lineage>
        <taxon>Eukaryota</taxon>
        <taxon>Haptista</taxon>
        <taxon>Haptophyta</taxon>
        <taxon>Prymnesiophyceae</taxon>
        <taxon>Isochrysidales</taxon>
        <taxon>Noelaerhabdaceae</taxon>
        <taxon>Emiliania</taxon>
    </lineage>
</organism>
<proteinExistence type="predicted"/>
<dbReference type="EMBL" id="HBIR01012149">
    <property type="protein sequence ID" value="CAE0536234.1"/>
    <property type="molecule type" value="Transcribed_RNA"/>
</dbReference>